<evidence type="ECO:0000313" key="6">
    <source>
        <dbReference type="EMBL" id="GAA2005703.1"/>
    </source>
</evidence>
<dbReference type="InterPro" id="IPR005119">
    <property type="entry name" value="LysR_subst-bd"/>
</dbReference>
<dbReference type="Proteomes" id="UP001499854">
    <property type="component" value="Unassembled WGS sequence"/>
</dbReference>
<evidence type="ECO:0000256" key="4">
    <source>
        <dbReference type="ARBA" id="ARBA00023163"/>
    </source>
</evidence>
<evidence type="ECO:0000256" key="1">
    <source>
        <dbReference type="ARBA" id="ARBA00009437"/>
    </source>
</evidence>
<evidence type="ECO:0000313" key="7">
    <source>
        <dbReference type="Proteomes" id="UP001499854"/>
    </source>
</evidence>
<feature type="domain" description="HTH lysR-type" evidence="5">
    <location>
        <begin position="4"/>
        <end position="61"/>
    </location>
</feature>
<keyword evidence="7" id="KW-1185">Reference proteome</keyword>
<dbReference type="InterPro" id="IPR000847">
    <property type="entry name" value="LysR_HTH_N"/>
</dbReference>
<dbReference type="SUPFAM" id="SSF53850">
    <property type="entry name" value="Periplasmic binding protein-like II"/>
    <property type="match status" value="1"/>
</dbReference>
<dbReference type="RefSeq" id="WP_344662913.1">
    <property type="nucleotide sequence ID" value="NZ_BAAAQM010000087.1"/>
</dbReference>
<comment type="caution">
    <text evidence="6">The sequence shown here is derived from an EMBL/GenBank/DDBJ whole genome shotgun (WGS) entry which is preliminary data.</text>
</comment>
<keyword evidence="3" id="KW-0238">DNA-binding</keyword>
<gene>
    <name evidence="6" type="ORF">GCM10009838_84950</name>
</gene>
<name>A0ABP5EUF0_9ACTN</name>
<organism evidence="6 7">
    <name type="scientific">Catenulispora subtropica</name>
    <dbReference type="NCBI Taxonomy" id="450798"/>
    <lineage>
        <taxon>Bacteria</taxon>
        <taxon>Bacillati</taxon>
        <taxon>Actinomycetota</taxon>
        <taxon>Actinomycetes</taxon>
        <taxon>Catenulisporales</taxon>
        <taxon>Catenulisporaceae</taxon>
        <taxon>Catenulispora</taxon>
    </lineage>
</organism>
<reference evidence="7" key="1">
    <citation type="journal article" date="2019" name="Int. J. Syst. Evol. Microbiol.">
        <title>The Global Catalogue of Microorganisms (GCM) 10K type strain sequencing project: providing services to taxonomists for standard genome sequencing and annotation.</title>
        <authorList>
            <consortium name="The Broad Institute Genomics Platform"/>
            <consortium name="The Broad Institute Genome Sequencing Center for Infectious Disease"/>
            <person name="Wu L."/>
            <person name="Ma J."/>
        </authorList>
    </citation>
    <scope>NUCLEOTIDE SEQUENCE [LARGE SCALE GENOMIC DNA]</scope>
    <source>
        <strain evidence="7">JCM 16013</strain>
    </source>
</reference>
<protein>
    <submittedName>
        <fullName evidence="6">LysR family transcriptional regulator</fullName>
    </submittedName>
</protein>
<dbReference type="PANTHER" id="PTHR30346:SF0">
    <property type="entry name" value="HCA OPERON TRANSCRIPTIONAL ACTIVATOR HCAR"/>
    <property type="match status" value="1"/>
</dbReference>
<accession>A0ABP5EUF0</accession>
<comment type="similarity">
    <text evidence="1">Belongs to the LysR transcriptional regulatory family.</text>
</comment>
<dbReference type="InterPro" id="IPR036390">
    <property type="entry name" value="WH_DNA-bd_sf"/>
</dbReference>
<evidence type="ECO:0000256" key="2">
    <source>
        <dbReference type="ARBA" id="ARBA00023015"/>
    </source>
</evidence>
<dbReference type="PANTHER" id="PTHR30346">
    <property type="entry name" value="TRANSCRIPTIONAL DUAL REGULATOR HCAR-RELATED"/>
    <property type="match status" value="1"/>
</dbReference>
<evidence type="ECO:0000259" key="5">
    <source>
        <dbReference type="PROSITE" id="PS50931"/>
    </source>
</evidence>
<dbReference type="Pfam" id="PF03466">
    <property type="entry name" value="LysR_substrate"/>
    <property type="match status" value="1"/>
</dbReference>
<proteinExistence type="inferred from homology"/>
<dbReference type="Pfam" id="PF00126">
    <property type="entry name" value="HTH_1"/>
    <property type="match status" value="1"/>
</dbReference>
<sequence length="304" mass="32501">MIDIDVRYLRSFLTVAEELNVTRAASRLHLTQQAVSTHIQQLERTLQVLLLVRTSRGVLLTEAGRELASGGQGVVSGLTELAHRVRAVAAGQGGQVRLACCPYATDLFAVEVADAMEAAFPGLEVALTSVPTPRRELAELSGGRADAAFMWLPVGDVGLHHAVIRTDRRAVAVATGHRLAERSAVSLTDLADEPVIHPDVLTSPEAQRFWAVDPRPDGTPAPPGPTVPGTEDCLLAVARGRGVWMAPEPLSRVASTGGVRWIPVTDAGTFDLAVVWTDNAPEALIARMIAEVRVITGYQRLRVA</sequence>
<dbReference type="SUPFAM" id="SSF46785">
    <property type="entry name" value="Winged helix' DNA-binding domain"/>
    <property type="match status" value="1"/>
</dbReference>
<keyword evidence="4" id="KW-0804">Transcription</keyword>
<dbReference type="Gene3D" id="3.40.190.10">
    <property type="entry name" value="Periplasmic binding protein-like II"/>
    <property type="match status" value="2"/>
</dbReference>
<dbReference type="Gene3D" id="1.10.10.10">
    <property type="entry name" value="Winged helix-like DNA-binding domain superfamily/Winged helix DNA-binding domain"/>
    <property type="match status" value="1"/>
</dbReference>
<keyword evidence="2" id="KW-0805">Transcription regulation</keyword>
<dbReference type="InterPro" id="IPR036388">
    <property type="entry name" value="WH-like_DNA-bd_sf"/>
</dbReference>
<dbReference type="PROSITE" id="PS50931">
    <property type="entry name" value="HTH_LYSR"/>
    <property type="match status" value="1"/>
</dbReference>
<dbReference type="PRINTS" id="PR00039">
    <property type="entry name" value="HTHLYSR"/>
</dbReference>
<dbReference type="EMBL" id="BAAAQM010000087">
    <property type="protein sequence ID" value="GAA2005703.1"/>
    <property type="molecule type" value="Genomic_DNA"/>
</dbReference>
<evidence type="ECO:0000256" key="3">
    <source>
        <dbReference type="ARBA" id="ARBA00023125"/>
    </source>
</evidence>